<reference evidence="1" key="2">
    <citation type="journal article" date="2020" name="Nat. Commun.">
        <title>Large-scale genome sequencing of mycorrhizal fungi provides insights into the early evolution of symbiotic traits.</title>
        <authorList>
            <person name="Miyauchi S."/>
            <person name="Kiss E."/>
            <person name="Kuo A."/>
            <person name="Drula E."/>
            <person name="Kohler A."/>
            <person name="Sanchez-Garcia M."/>
            <person name="Morin E."/>
            <person name="Andreopoulos B."/>
            <person name="Barry K.W."/>
            <person name="Bonito G."/>
            <person name="Buee M."/>
            <person name="Carver A."/>
            <person name="Chen C."/>
            <person name="Cichocki N."/>
            <person name="Clum A."/>
            <person name="Culley D."/>
            <person name="Crous P.W."/>
            <person name="Fauchery L."/>
            <person name="Girlanda M."/>
            <person name="Hayes R.D."/>
            <person name="Keri Z."/>
            <person name="LaButti K."/>
            <person name="Lipzen A."/>
            <person name="Lombard V."/>
            <person name="Magnuson J."/>
            <person name="Maillard F."/>
            <person name="Murat C."/>
            <person name="Nolan M."/>
            <person name="Ohm R.A."/>
            <person name="Pangilinan J."/>
            <person name="Pereira M.F."/>
            <person name="Perotto S."/>
            <person name="Peter M."/>
            <person name="Pfister S."/>
            <person name="Riley R."/>
            <person name="Sitrit Y."/>
            <person name="Stielow J.B."/>
            <person name="Szollosi G."/>
            <person name="Zifcakova L."/>
            <person name="Stursova M."/>
            <person name="Spatafora J.W."/>
            <person name="Tedersoo L."/>
            <person name="Vaario L.M."/>
            <person name="Yamada A."/>
            <person name="Yan M."/>
            <person name="Wang P."/>
            <person name="Xu J."/>
            <person name="Bruns T."/>
            <person name="Baldrian P."/>
            <person name="Vilgalys R."/>
            <person name="Dunand C."/>
            <person name="Henrissat B."/>
            <person name="Grigoriev I.V."/>
            <person name="Hibbett D."/>
            <person name="Nagy L.G."/>
            <person name="Martin F.M."/>
        </authorList>
    </citation>
    <scope>NUCLEOTIDE SEQUENCE</scope>
    <source>
        <strain evidence="1">P2</strain>
    </source>
</reference>
<keyword evidence="2" id="KW-1185">Reference proteome</keyword>
<protein>
    <submittedName>
        <fullName evidence="1">Uncharacterized protein</fullName>
    </submittedName>
</protein>
<dbReference type="EMBL" id="MU118056">
    <property type="protein sequence ID" value="KAF9646498.1"/>
    <property type="molecule type" value="Genomic_DNA"/>
</dbReference>
<proteinExistence type="predicted"/>
<accession>A0ACB6ZA83</accession>
<gene>
    <name evidence="1" type="ORF">BDM02DRAFT_3118523</name>
</gene>
<organism evidence="1 2">
    <name type="scientific">Thelephora ganbajun</name>
    <name type="common">Ganba fungus</name>
    <dbReference type="NCBI Taxonomy" id="370292"/>
    <lineage>
        <taxon>Eukaryota</taxon>
        <taxon>Fungi</taxon>
        <taxon>Dikarya</taxon>
        <taxon>Basidiomycota</taxon>
        <taxon>Agaricomycotina</taxon>
        <taxon>Agaricomycetes</taxon>
        <taxon>Thelephorales</taxon>
        <taxon>Thelephoraceae</taxon>
        <taxon>Thelephora</taxon>
    </lineage>
</organism>
<name>A0ACB6ZA83_THEGA</name>
<sequence>MFDATLWGRLSYHAQLQLCIDFVAHTPREHVVYFGGNLVMDAVRRIVPAMPKINYLHLTYISLADGFLQPDPDRPLGNEKLLPSLQHLHLEHVTLGDGGRRSLLLYLAHQASGGQRISLTISGHGHICKDVVRDIKGLVEELTLGFFLAHYCPYGRCSMGETDEE</sequence>
<dbReference type="Proteomes" id="UP000886501">
    <property type="component" value="Unassembled WGS sequence"/>
</dbReference>
<reference evidence="1" key="1">
    <citation type="submission" date="2019-10" db="EMBL/GenBank/DDBJ databases">
        <authorList>
            <consortium name="DOE Joint Genome Institute"/>
            <person name="Kuo A."/>
            <person name="Miyauchi S."/>
            <person name="Kiss E."/>
            <person name="Drula E."/>
            <person name="Kohler A."/>
            <person name="Sanchez-Garcia M."/>
            <person name="Andreopoulos B."/>
            <person name="Barry K.W."/>
            <person name="Bonito G."/>
            <person name="Buee M."/>
            <person name="Carver A."/>
            <person name="Chen C."/>
            <person name="Cichocki N."/>
            <person name="Clum A."/>
            <person name="Culley D."/>
            <person name="Crous P.W."/>
            <person name="Fauchery L."/>
            <person name="Girlanda M."/>
            <person name="Hayes R."/>
            <person name="Keri Z."/>
            <person name="Labutti K."/>
            <person name="Lipzen A."/>
            <person name="Lombard V."/>
            <person name="Magnuson J."/>
            <person name="Maillard F."/>
            <person name="Morin E."/>
            <person name="Murat C."/>
            <person name="Nolan M."/>
            <person name="Ohm R."/>
            <person name="Pangilinan J."/>
            <person name="Pereira M."/>
            <person name="Perotto S."/>
            <person name="Peter M."/>
            <person name="Riley R."/>
            <person name="Sitrit Y."/>
            <person name="Stielow B."/>
            <person name="Szollosi G."/>
            <person name="Zifcakova L."/>
            <person name="Stursova M."/>
            <person name="Spatafora J.W."/>
            <person name="Tedersoo L."/>
            <person name="Vaario L.-M."/>
            <person name="Yamada A."/>
            <person name="Yan M."/>
            <person name="Wang P."/>
            <person name="Xu J."/>
            <person name="Bruns T."/>
            <person name="Baldrian P."/>
            <person name="Vilgalys R."/>
            <person name="Henrissat B."/>
            <person name="Grigoriev I.V."/>
            <person name="Hibbett D."/>
            <person name="Nagy L.G."/>
            <person name="Martin F.M."/>
        </authorList>
    </citation>
    <scope>NUCLEOTIDE SEQUENCE</scope>
    <source>
        <strain evidence="1">P2</strain>
    </source>
</reference>
<evidence type="ECO:0000313" key="1">
    <source>
        <dbReference type="EMBL" id="KAF9646498.1"/>
    </source>
</evidence>
<evidence type="ECO:0000313" key="2">
    <source>
        <dbReference type="Proteomes" id="UP000886501"/>
    </source>
</evidence>
<comment type="caution">
    <text evidence="1">The sequence shown here is derived from an EMBL/GenBank/DDBJ whole genome shotgun (WGS) entry which is preliminary data.</text>
</comment>